<dbReference type="OMA" id="GITAWFF"/>
<dbReference type="GO" id="GO:0012505">
    <property type="term" value="C:endomembrane system"/>
    <property type="evidence" value="ECO:0007669"/>
    <property type="project" value="TreeGrafter"/>
</dbReference>
<sequence length="520" mass="59584">MVCGRSADVVESFHSGLLRRLVILVWCIWVNLPVCECEGISPERCRVWGPGLNPDTVLPVRYFFIQAVNSKGQNLTLSPGKDTFKVKISSLDKKEHIRIHVPPPLDRGDGSFLVRYRLYSSAPKGLKLEILHQDAAVSKSPYTIQGPVYHEYCDCPEPDSSGWLNVMQCPAEEPQILADFKTFPIVDLQHLRQEVPKRFSNRGGLIHYAIINNQVYRRTLGKYTDFKMFSDEMLLSLTRKVRVPDVEFYINVGDWPLETRSVDPVPVLSWCGSTDTRDIVLPTYEVTHSTLETMRGVTNDLLSVQGNTGPPWANKTEIAFFRGRDSREERLQLVSLSKKNPELLDAGITGWFFFRDREKHVGKAPLVGFFEFFKYKYQVNVDGTVAAYRFPYLMLGSSLVLKQDSQYYEHFYMHLKAGAHYVPVKRNLSNLLEKIKWAKENDAEAQEIARAGQAAARELLQPSRLYCYYYKVLCTYSERQTGQPTRHEDMELVPQPSDNTALCTCERKSLKEETDVKDEL</sequence>
<dbReference type="GeneTree" id="ENSGT00940000159028"/>
<evidence type="ECO:0000313" key="14">
    <source>
        <dbReference type="Proteomes" id="UP000265040"/>
    </source>
</evidence>
<dbReference type="AlphaFoldDB" id="A0A3Q1HWT8"/>
<evidence type="ECO:0000256" key="6">
    <source>
        <dbReference type="ARBA" id="ARBA00022824"/>
    </source>
</evidence>
<dbReference type="GO" id="GO:0007399">
    <property type="term" value="P:nervous system development"/>
    <property type="evidence" value="ECO:0007669"/>
    <property type="project" value="UniProtKB-ARBA"/>
</dbReference>
<name>A0A3Q1HWT8_ANATE</name>
<dbReference type="SMART" id="SM00672">
    <property type="entry name" value="CAP10"/>
    <property type="match status" value="1"/>
</dbReference>
<keyword evidence="4" id="KW-0808">Transferase</keyword>
<dbReference type="Gene3D" id="2.60.40.10">
    <property type="entry name" value="Immunoglobulins"/>
    <property type="match status" value="1"/>
</dbReference>
<dbReference type="GeneID" id="113166335"/>
<evidence type="ECO:0000256" key="10">
    <source>
        <dbReference type="PROSITE-ProRule" id="PRU00087"/>
    </source>
</evidence>
<comment type="pathway">
    <text evidence="1">Protein modification; protein glycosylation.</text>
</comment>
<evidence type="ECO:0000313" key="13">
    <source>
        <dbReference type="Ensembl" id="ENSATEP00000012300.1"/>
    </source>
</evidence>
<comment type="catalytic activity">
    <reaction evidence="9">
        <text>L-seryl-[EGF-like domain protein] + UDP-alpha-D-glucose = 3-O-(beta-D-glucosyl)-L-seryl-[EGF-like domain protein] + UDP + H(+)</text>
        <dbReference type="Rhea" id="RHEA:58116"/>
        <dbReference type="Rhea" id="RHEA-COMP:14610"/>
        <dbReference type="Rhea" id="RHEA-COMP:16010"/>
        <dbReference type="ChEBI" id="CHEBI:15378"/>
        <dbReference type="ChEBI" id="CHEBI:29999"/>
        <dbReference type="ChEBI" id="CHEBI:58223"/>
        <dbReference type="ChEBI" id="CHEBI:58885"/>
        <dbReference type="ChEBI" id="CHEBI:140576"/>
    </reaction>
</comment>
<dbReference type="SUPFAM" id="SSF81296">
    <property type="entry name" value="E set domains"/>
    <property type="match status" value="1"/>
</dbReference>
<dbReference type="InterPro" id="IPR006598">
    <property type="entry name" value="CAP10"/>
</dbReference>
<keyword evidence="6" id="KW-0256">Endoplasmic reticulum</keyword>
<gene>
    <name evidence="13" type="primary">POGLUT3</name>
</gene>
<dbReference type="OrthoDB" id="541052at2759"/>
<evidence type="ECO:0000256" key="9">
    <source>
        <dbReference type="ARBA" id="ARBA00049246"/>
    </source>
</evidence>
<evidence type="ECO:0000256" key="1">
    <source>
        <dbReference type="ARBA" id="ARBA00004922"/>
    </source>
</evidence>
<protein>
    <recommendedName>
        <fullName evidence="12">Glycosyl transferase CAP10 domain-containing protein</fullName>
    </recommendedName>
</protein>
<dbReference type="InParanoid" id="A0A3Q1HWT8"/>
<reference evidence="13" key="1">
    <citation type="submission" date="2021-04" db="EMBL/GenBank/DDBJ databases">
        <authorList>
            <consortium name="Wellcome Sanger Institute Data Sharing"/>
        </authorList>
    </citation>
    <scope>NUCLEOTIDE SEQUENCE [LARGE SCALE GENOMIC DNA]</scope>
</reference>
<keyword evidence="14" id="KW-1185">Reference proteome</keyword>
<dbReference type="FunFam" id="2.60.40.10:FF:000419">
    <property type="entry name" value="KDEL (Lys-Asp-Glu-Leu) containing 1"/>
    <property type="match status" value="1"/>
</dbReference>
<feature type="signal peptide" evidence="11">
    <location>
        <begin position="1"/>
        <end position="37"/>
    </location>
</feature>
<dbReference type="FunCoup" id="A0A3Q1HWT8">
    <property type="interactions" value="93"/>
</dbReference>
<feature type="chain" id="PRO_5018537982" description="Glycosyl transferase CAP10 domain-containing protein" evidence="11">
    <location>
        <begin position="38"/>
        <end position="520"/>
    </location>
</feature>
<evidence type="ECO:0000256" key="2">
    <source>
        <dbReference type="ARBA" id="ARBA00006063"/>
    </source>
</evidence>
<dbReference type="InterPro" id="IPR014756">
    <property type="entry name" value="Ig_E-set"/>
</dbReference>
<reference evidence="13" key="2">
    <citation type="submission" date="2025-08" db="UniProtKB">
        <authorList>
            <consortium name="Ensembl"/>
        </authorList>
    </citation>
    <scope>IDENTIFICATION</scope>
</reference>
<dbReference type="Proteomes" id="UP000265040">
    <property type="component" value="Chromosome 6"/>
</dbReference>
<proteinExistence type="inferred from homology"/>
<dbReference type="Pfam" id="PF05686">
    <property type="entry name" value="Glyco_transf_90"/>
    <property type="match status" value="1"/>
</dbReference>
<keyword evidence="3" id="KW-0328">Glycosyltransferase</keyword>
<evidence type="ECO:0000259" key="12">
    <source>
        <dbReference type="SMART" id="SM00672"/>
    </source>
</evidence>
<evidence type="ECO:0000256" key="5">
    <source>
        <dbReference type="ARBA" id="ARBA00022729"/>
    </source>
</evidence>
<evidence type="ECO:0000256" key="7">
    <source>
        <dbReference type="ARBA" id="ARBA00023180"/>
    </source>
</evidence>
<evidence type="ECO:0000256" key="8">
    <source>
        <dbReference type="ARBA" id="ARBA00047553"/>
    </source>
</evidence>
<keyword evidence="5 11" id="KW-0732">Signal</keyword>
<comment type="catalytic activity">
    <reaction evidence="8">
        <text>L-seryl-[EGF-like domain protein] + UDP-alpha-D-xylose = 3-O-(beta-D-xylosyl)-L-seryl-[EGF-like domain protein] + UDP + H(+)</text>
        <dbReference type="Rhea" id="RHEA:62016"/>
        <dbReference type="Rhea" id="RHEA-COMP:16010"/>
        <dbReference type="Rhea" id="RHEA-COMP:16011"/>
        <dbReference type="ChEBI" id="CHEBI:15378"/>
        <dbReference type="ChEBI" id="CHEBI:29999"/>
        <dbReference type="ChEBI" id="CHEBI:57632"/>
        <dbReference type="ChEBI" id="CHEBI:58223"/>
        <dbReference type="ChEBI" id="CHEBI:132085"/>
    </reaction>
</comment>
<evidence type="ECO:0000256" key="11">
    <source>
        <dbReference type="SAM" id="SignalP"/>
    </source>
</evidence>
<dbReference type="Ensembl" id="ENSATET00000012496.3">
    <property type="protein sequence ID" value="ENSATEP00000012300.1"/>
    <property type="gene ID" value="ENSATEG00000008571.3"/>
</dbReference>
<dbReference type="RefSeq" id="XP_026222198.1">
    <property type="nucleotide sequence ID" value="XM_026366413.1"/>
</dbReference>
<feature type="domain" description="Glycosyl transferase CAP10" evidence="12">
    <location>
        <begin position="242"/>
        <end position="483"/>
    </location>
</feature>
<dbReference type="Pfam" id="PF00630">
    <property type="entry name" value="Filamin"/>
    <property type="match status" value="1"/>
</dbReference>
<dbReference type="PROSITE" id="PS50194">
    <property type="entry name" value="FILAMIN_REPEAT"/>
    <property type="match status" value="1"/>
</dbReference>
<dbReference type="InterPro" id="IPR001298">
    <property type="entry name" value="Filamin/ABP280_rpt"/>
</dbReference>
<keyword evidence="7" id="KW-0325">Glycoprotein</keyword>
<feature type="repeat" description="Filamin" evidence="10">
    <location>
        <begin position="37"/>
        <end position="146"/>
    </location>
</feature>
<organism evidence="13 14">
    <name type="scientific">Anabas testudineus</name>
    <name type="common">Climbing perch</name>
    <name type="synonym">Anthias testudineus</name>
    <dbReference type="NCBI Taxonomy" id="64144"/>
    <lineage>
        <taxon>Eukaryota</taxon>
        <taxon>Metazoa</taxon>
        <taxon>Chordata</taxon>
        <taxon>Craniata</taxon>
        <taxon>Vertebrata</taxon>
        <taxon>Euteleostomi</taxon>
        <taxon>Actinopterygii</taxon>
        <taxon>Neopterygii</taxon>
        <taxon>Teleostei</taxon>
        <taxon>Neoteleostei</taxon>
        <taxon>Acanthomorphata</taxon>
        <taxon>Anabantaria</taxon>
        <taxon>Anabantiformes</taxon>
        <taxon>Anabantoidei</taxon>
        <taxon>Anabantidae</taxon>
        <taxon>Anabas</taxon>
    </lineage>
</organism>
<accession>A0A3Q1HWT8</accession>
<dbReference type="PANTHER" id="PTHR12203:SF18">
    <property type="entry name" value="PROTEIN O-GLUCOSYLTRANSFERASE 3"/>
    <property type="match status" value="1"/>
</dbReference>
<dbReference type="InterPro" id="IPR013783">
    <property type="entry name" value="Ig-like_fold"/>
</dbReference>
<dbReference type="GO" id="GO:0046527">
    <property type="term" value="F:glucosyltransferase activity"/>
    <property type="evidence" value="ECO:0007669"/>
    <property type="project" value="TreeGrafter"/>
</dbReference>
<dbReference type="InterPro" id="IPR017868">
    <property type="entry name" value="Filamin/ABP280_repeat-like"/>
</dbReference>
<dbReference type="PANTHER" id="PTHR12203">
    <property type="entry name" value="KDEL LYS-ASP-GLU-LEU CONTAINING - RELATED"/>
    <property type="match status" value="1"/>
</dbReference>
<dbReference type="InterPro" id="IPR051091">
    <property type="entry name" value="O-Glucosyltr/Glycosyltrsf_90"/>
</dbReference>
<evidence type="ECO:0000256" key="3">
    <source>
        <dbReference type="ARBA" id="ARBA00022676"/>
    </source>
</evidence>
<comment type="similarity">
    <text evidence="2">Belongs to the KDELC family.</text>
</comment>
<dbReference type="STRING" id="64144.ENSATEP00000012300"/>
<dbReference type="SMART" id="SM00557">
    <property type="entry name" value="IG_FLMN"/>
    <property type="match status" value="1"/>
</dbReference>
<evidence type="ECO:0000256" key="4">
    <source>
        <dbReference type="ARBA" id="ARBA00022679"/>
    </source>
</evidence>
<reference evidence="13" key="3">
    <citation type="submission" date="2025-09" db="UniProtKB">
        <authorList>
            <consortium name="Ensembl"/>
        </authorList>
    </citation>
    <scope>IDENTIFICATION</scope>
</reference>